<evidence type="ECO:0000313" key="4">
    <source>
        <dbReference type="EMBL" id="KAK2702912.1"/>
    </source>
</evidence>
<protein>
    <recommendedName>
        <fullName evidence="3">Fibronectin type-III domain-containing protein</fullName>
    </recommendedName>
</protein>
<feature type="transmembrane region" description="Helical" evidence="2">
    <location>
        <begin position="203"/>
        <end position="225"/>
    </location>
</feature>
<dbReference type="AlphaFoldDB" id="A0AA88KTW8"/>
<dbReference type="EMBL" id="JAVRJZ010000135">
    <property type="protein sequence ID" value="KAK2702912.1"/>
    <property type="molecule type" value="Genomic_DNA"/>
</dbReference>
<keyword evidence="2" id="KW-1133">Transmembrane helix</keyword>
<sequence length="406" mass="45872">MFTYRLDNFRDESNRRNGKKSSQDHVVDVEREAKQKKVLTPSTSSSNLKIQPKKDLVKNKNRRKVKLGDSIGSHKLTEYYPIRRSERKPKNIITEIEKYNLEQAVLSGKEDGVKVGYVVYSVYLDLKEEKWLTVVKLENGPQSDFFLSYQNLLPSTTYLFRVISYNRFGISLPVYSLEEVVTPSKIYLEYGYLQQRPFYHQTWFLVTLAAACVVIVTMLVAILCVKSKAINISANVVNETTWTLEESINTEDLGFAIELRLSARVKTGTLGRRSLASSSGALVKPPPRPASASIAYSDDENAKAYDDNDDGSSVTEKPSLSSSESQSSESEEESVRSNPHSFVNHYANVNDTLRQSWKRQRPVRNYSSYTDSEQERSAVMSLNGGQIVMNNMARSRAPVSGFSSFV</sequence>
<feature type="domain" description="Fibronectin type-III" evidence="3">
    <location>
        <begin position="88"/>
        <end position="185"/>
    </location>
</feature>
<dbReference type="InterPro" id="IPR003961">
    <property type="entry name" value="FN3_dom"/>
</dbReference>
<dbReference type="PROSITE" id="PS50853">
    <property type="entry name" value="FN3"/>
    <property type="match status" value="1"/>
</dbReference>
<gene>
    <name evidence="4" type="ORF">QYM36_018507</name>
</gene>
<name>A0AA88KTW8_ARTSF</name>
<organism evidence="4 5">
    <name type="scientific">Artemia franciscana</name>
    <name type="common">Brine shrimp</name>
    <name type="synonym">Artemia sanfranciscana</name>
    <dbReference type="NCBI Taxonomy" id="6661"/>
    <lineage>
        <taxon>Eukaryota</taxon>
        <taxon>Metazoa</taxon>
        <taxon>Ecdysozoa</taxon>
        <taxon>Arthropoda</taxon>
        <taxon>Crustacea</taxon>
        <taxon>Branchiopoda</taxon>
        <taxon>Anostraca</taxon>
        <taxon>Artemiidae</taxon>
        <taxon>Artemia</taxon>
    </lineage>
</organism>
<feature type="compositionally biased region" description="Polar residues" evidence="1">
    <location>
        <begin position="40"/>
        <end position="49"/>
    </location>
</feature>
<feature type="compositionally biased region" description="Low complexity" evidence="1">
    <location>
        <begin position="312"/>
        <end position="328"/>
    </location>
</feature>
<feature type="region of interest" description="Disordered" evidence="1">
    <location>
        <begin position="276"/>
        <end position="342"/>
    </location>
</feature>
<feature type="region of interest" description="Disordered" evidence="1">
    <location>
        <begin position="1"/>
        <end position="49"/>
    </location>
</feature>
<reference evidence="4" key="1">
    <citation type="submission" date="2023-07" db="EMBL/GenBank/DDBJ databases">
        <title>Chromosome-level genome assembly of Artemia franciscana.</title>
        <authorList>
            <person name="Jo E."/>
        </authorList>
    </citation>
    <scope>NUCLEOTIDE SEQUENCE</scope>
    <source>
        <tissue evidence="4">Whole body</tissue>
    </source>
</reference>
<dbReference type="Proteomes" id="UP001187531">
    <property type="component" value="Unassembled WGS sequence"/>
</dbReference>
<comment type="caution">
    <text evidence="4">The sequence shown here is derived from an EMBL/GenBank/DDBJ whole genome shotgun (WGS) entry which is preliminary data.</text>
</comment>
<dbReference type="Gene3D" id="2.60.40.10">
    <property type="entry name" value="Immunoglobulins"/>
    <property type="match status" value="1"/>
</dbReference>
<evidence type="ECO:0000256" key="1">
    <source>
        <dbReference type="SAM" id="MobiDB-lite"/>
    </source>
</evidence>
<dbReference type="CDD" id="cd00063">
    <property type="entry name" value="FN3"/>
    <property type="match status" value="1"/>
</dbReference>
<keyword evidence="2" id="KW-0812">Transmembrane</keyword>
<proteinExistence type="predicted"/>
<keyword evidence="2" id="KW-0472">Membrane</keyword>
<feature type="compositionally biased region" description="Basic and acidic residues" evidence="1">
    <location>
        <begin position="7"/>
        <end position="35"/>
    </location>
</feature>
<accession>A0AA88KTW8</accession>
<keyword evidence="5" id="KW-1185">Reference proteome</keyword>
<evidence type="ECO:0000256" key="2">
    <source>
        <dbReference type="SAM" id="Phobius"/>
    </source>
</evidence>
<dbReference type="SUPFAM" id="SSF49265">
    <property type="entry name" value="Fibronectin type III"/>
    <property type="match status" value="1"/>
</dbReference>
<dbReference type="InterPro" id="IPR036116">
    <property type="entry name" value="FN3_sf"/>
</dbReference>
<dbReference type="InterPro" id="IPR013783">
    <property type="entry name" value="Ig-like_fold"/>
</dbReference>
<evidence type="ECO:0000259" key="3">
    <source>
        <dbReference type="PROSITE" id="PS50853"/>
    </source>
</evidence>
<evidence type="ECO:0000313" key="5">
    <source>
        <dbReference type="Proteomes" id="UP001187531"/>
    </source>
</evidence>